<dbReference type="GO" id="GO:0003824">
    <property type="term" value="F:catalytic activity"/>
    <property type="evidence" value="ECO:0007669"/>
    <property type="project" value="InterPro"/>
</dbReference>
<feature type="compositionally biased region" description="Low complexity" evidence="1">
    <location>
        <begin position="227"/>
        <end position="243"/>
    </location>
</feature>
<feature type="region of interest" description="Disordered" evidence="1">
    <location>
        <begin position="227"/>
        <end position="251"/>
    </location>
</feature>
<keyword evidence="4" id="KW-1185">Reference proteome</keyword>
<dbReference type="AlphaFoldDB" id="A0A6G9YHV2"/>
<organism evidence="3 4">
    <name type="scientific">Nocardia arthritidis</name>
    <dbReference type="NCBI Taxonomy" id="228602"/>
    <lineage>
        <taxon>Bacteria</taxon>
        <taxon>Bacillati</taxon>
        <taxon>Actinomycetota</taxon>
        <taxon>Actinomycetes</taxon>
        <taxon>Mycobacteriales</taxon>
        <taxon>Nocardiaceae</taxon>
        <taxon>Nocardia</taxon>
    </lineage>
</organism>
<name>A0A6G9YHV2_9NOCA</name>
<sequence>MAGAGADLMSALEQARAGGVPVLEPVGTSVRRWAHGLVAAAGEAARVAELGLWQSMVSGVDPVLGGRELDPEIDTAATLDRVRVELPESVTRSLLTRVPAVFHGGVNDGLLAGLVVAVRIWREGQGICEPSVLVRLEGHGREEQVLAGADLSRTVGWFTSMFPVCFDLTDIDPGDVAAGGDAVVAAVLSVKETLRSIPDKGIGYGMLRYLNPKPRICCPPGCPGASGSTTSARSATGTTLSAAESTADWVT</sequence>
<evidence type="ECO:0000256" key="1">
    <source>
        <dbReference type="SAM" id="MobiDB-lite"/>
    </source>
</evidence>
<dbReference type="RefSeq" id="WP_167475296.1">
    <property type="nucleotide sequence ID" value="NZ_CP046172.1"/>
</dbReference>
<dbReference type="Pfam" id="PF00668">
    <property type="entry name" value="Condensation"/>
    <property type="match status" value="1"/>
</dbReference>
<proteinExistence type="predicted"/>
<dbReference type="Gene3D" id="3.30.559.30">
    <property type="entry name" value="Nonribosomal peptide synthetase, condensation domain"/>
    <property type="match status" value="1"/>
</dbReference>
<dbReference type="KEGG" id="nah:F5544_23895"/>
<gene>
    <name evidence="3" type="ORF">F5544_23895</name>
</gene>
<dbReference type="PANTHER" id="PTHR45398:SF1">
    <property type="entry name" value="ENZYME, PUTATIVE (JCVI)-RELATED"/>
    <property type="match status" value="1"/>
</dbReference>
<protein>
    <recommendedName>
        <fullName evidence="2">Condensation domain-containing protein</fullName>
    </recommendedName>
</protein>
<dbReference type="Proteomes" id="UP000503540">
    <property type="component" value="Chromosome"/>
</dbReference>
<evidence type="ECO:0000313" key="3">
    <source>
        <dbReference type="EMBL" id="QIS12637.1"/>
    </source>
</evidence>
<dbReference type="InterPro" id="IPR001242">
    <property type="entry name" value="Condensation_dom"/>
</dbReference>
<evidence type="ECO:0000313" key="4">
    <source>
        <dbReference type="Proteomes" id="UP000503540"/>
    </source>
</evidence>
<dbReference type="EMBL" id="CP046172">
    <property type="protein sequence ID" value="QIS12637.1"/>
    <property type="molecule type" value="Genomic_DNA"/>
</dbReference>
<reference evidence="3 4" key="1">
    <citation type="journal article" date="2019" name="ACS Chem. Biol.">
        <title>Identification and Mobilization of a Cryptic Antibiotic Biosynthesis Gene Locus from a Human-Pathogenic Nocardia Isolate.</title>
        <authorList>
            <person name="Herisse M."/>
            <person name="Ishida K."/>
            <person name="Porter J.L."/>
            <person name="Howden B."/>
            <person name="Hertweck C."/>
            <person name="Stinear T.P."/>
            <person name="Pidot S.J."/>
        </authorList>
    </citation>
    <scope>NUCLEOTIDE SEQUENCE [LARGE SCALE GENOMIC DNA]</scope>
    <source>
        <strain evidence="3 4">AUSMDU00012717</strain>
    </source>
</reference>
<accession>A0A6G9YHV2</accession>
<dbReference type="PANTHER" id="PTHR45398">
    <property type="match status" value="1"/>
</dbReference>
<dbReference type="SUPFAM" id="SSF52777">
    <property type="entry name" value="CoA-dependent acyltransferases"/>
    <property type="match status" value="1"/>
</dbReference>
<feature type="domain" description="Condensation" evidence="2">
    <location>
        <begin position="7"/>
        <end position="211"/>
    </location>
</feature>
<evidence type="ECO:0000259" key="2">
    <source>
        <dbReference type="Pfam" id="PF00668"/>
    </source>
</evidence>